<dbReference type="SUPFAM" id="SSF160059">
    <property type="entry name" value="PriA/YqbF domain"/>
    <property type="match status" value="1"/>
</dbReference>
<reference evidence="2 3" key="2">
    <citation type="submission" date="2018-11" db="EMBL/GenBank/DDBJ databases">
        <authorList>
            <consortium name="Pathogen Informatics"/>
        </authorList>
    </citation>
    <scope>NUCLEOTIDE SEQUENCE [LARGE SCALE GENOMIC DNA]</scope>
</reference>
<gene>
    <name evidence="2" type="ORF">TTAC_LOCUS8341</name>
</gene>
<dbReference type="SUPFAM" id="SSF158573">
    <property type="entry name" value="GINS helical bundle-like"/>
    <property type="match status" value="1"/>
</dbReference>
<reference evidence="4" key="1">
    <citation type="submission" date="2017-02" db="UniProtKB">
        <authorList>
            <consortium name="WormBaseParasite"/>
        </authorList>
    </citation>
    <scope>IDENTIFICATION</scope>
</reference>
<evidence type="ECO:0000313" key="3">
    <source>
        <dbReference type="Proteomes" id="UP000274429"/>
    </source>
</evidence>
<dbReference type="GO" id="GO:1902975">
    <property type="term" value="P:mitotic DNA replication initiation"/>
    <property type="evidence" value="ECO:0007669"/>
    <property type="project" value="TreeGrafter"/>
</dbReference>
<dbReference type="EMBL" id="UYWX01020487">
    <property type="protein sequence ID" value="VDM32874.1"/>
    <property type="molecule type" value="Genomic_DNA"/>
</dbReference>
<dbReference type="GO" id="GO:0000811">
    <property type="term" value="C:GINS complex"/>
    <property type="evidence" value="ECO:0007669"/>
    <property type="project" value="UniProtKB-UniRule"/>
</dbReference>
<name>A0A0R3X4L2_HYDTA</name>
<dbReference type="InterPro" id="IPR010492">
    <property type="entry name" value="GINS_Psf3"/>
</dbReference>
<comment type="subunit">
    <text evidence="1">Component of the GINS complex.</text>
</comment>
<keyword evidence="1" id="KW-0539">Nucleus</keyword>
<dbReference type="InterPro" id="IPR036224">
    <property type="entry name" value="GINS_bundle-like_dom_sf"/>
</dbReference>
<dbReference type="CDD" id="cd11713">
    <property type="entry name" value="GINS_A_psf3"/>
    <property type="match status" value="1"/>
</dbReference>
<dbReference type="InterPro" id="IPR038437">
    <property type="entry name" value="GINS_Psf3_sf"/>
</dbReference>
<dbReference type="WBParaSite" id="TTAC_0000835601-mRNA-1">
    <property type="protein sequence ID" value="TTAC_0000835601-mRNA-1"/>
    <property type="gene ID" value="TTAC_0000835601"/>
</dbReference>
<dbReference type="Proteomes" id="UP000274429">
    <property type="component" value="Unassembled WGS sequence"/>
</dbReference>
<dbReference type="Gene3D" id="1.20.58.2050">
    <property type="match status" value="1"/>
</dbReference>
<evidence type="ECO:0000313" key="2">
    <source>
        <dbReference type="EMBL" id="VDM32874.1"/>
    </source>
</evidence>
<keyword evidence="1" id="KW-0235">DNA replication</keyword>
<evidence type="ECO:0000313" key="4">
    <source>
        <dbReference type="WBParaSite" id="TTAC_0000835601-mRNA-1"/>
    </source>
</evidence>
<evidence type="ECO:0000256" key="1">
    <source>
        <dbReference type="RuleBase" id="RU367161"/>
    </source>
</evidence>
<accession>A0A0R3X4L2</accession>
<sequence length="257" mass="29385">MQIDLRGFLTFEWTLSLAYHGSYLNIDDILSTSNRLLCKTRISLPRIAPLLIGPIHTYKRPQSSTEGAIHDNDVSSGTRLEVPLWLISSIGSSRRQIFLIEIPVIYRHIRRLILIVLDILKGGFWFQEIYREIFAADPWVVDLRKRCPNFYSFGCHLSSLSLPGMPAVIATLENVFQRRIRNLMEASLNANKVSVMGLISRLEELEQALFRIGRNGRCSIDRWFSRMHERLEASTLAKATEAATEASLLPSKRSRKT</sequence>
<comment type="subcellular location">
    <subcellularLocation>
        <location evidence="1">Nucleus</location>
    </subcellularLocation>
</comment>
<proteinExistence type="inferred from homology"/>
<organism evidence="4">
    <name type="scientific">Hydatigena taeniaeformis</name>
    <name type="common">Feline tapeworm</name>
    <name type="synonym">Taenia taeniaeformis</name>
    <dbReference type="NCBI Taxonomy" id="6205"/>
    <lineage>
        <taxon>Eukaryota</taxon>
        <taxon>Metazoa</taxon>
        <taxon>Spiralia</taxon>
        <taxon>Lophotrochozoa</taxon>
        <taxon>Platyhelminthes</taxon>
        <taxon>Cestoda</taxon>
        <taxon>Eucestoda</taxon>
        <taxon>Cyclophyllidea</taxon>
        <taxon>Taeniidae</taxon>
        <taxon>Hydatigera</taxon>
    </lineage>
</organism>
<protein>
    <recommendedName>
        <fullName evidence="1">DNA replication complex GINS protein PSF3</fullName>
    </recommendedName>
</protein>
<dbReference type="OrthoDB" id="10251744at2759"/>
<dbReference type="PANTHER" id="PTHR22768:SF0">
    <property type="entry name" value="DNA REPLICATION COMPLEX GINS PROTEIN PSF3"/>
    <property type="match status" value="1"/>
</dbReference>
<comment type="similarity">
    <text evidence="1">Belongs to the GINS3/PSF3 family.</text>
</comment>
<dbReference type="STRING" id="6205.A0A0R3X4L2"/>
<keyword evidence="3" id="KW-1185">Reference proteome</keyword>
<comment type="function">
    <text evidence="1">The GINS complex plays an essential role in the initiation of DNA replication.</text>
</comment>
<dbReference type="PANTHER" id="PTHR22768">
    <property type="entry name" value="DNA REPLICATION COMPLEX GINS PROTEIN PSF3"/>
    <property type="match status" value="1"/>
</dbReference>
<dbReference type="AlphaFoldDB" id="A0A0R3X4L2"/>
<dbReference type="CDD" id="cd21693">
    <property type="entry name" value="GINS_B_Psf3"/>
    <property type="match status" value="1"/>
</dbReference>